<feature type="non-terminal residue" evidence="3">
    <location>
        <position position="159"/>
    </location>
</feature>
<keyword evidence="2" id="KW-0472">Membrane</keyword>
<name>A0A2V2ULZ5_TRYCR</name>
<dbReference type="VEuPathDB" id="TriTrypDB:C4B63_170g31"/>
<dbReference type="VEuPathDB" id="TriTrypDB:ECC02_009346"/>
<evidence type="ECO:0000256" key="2">
    <source>
        <dbReference type="SAM" id="Phobius"/>
    </source>
</evidence>
<dbReference type="VEuPathDB" id="TriTrypDB:TcYC6_0102600"/>
<dbReference type="VEuPathDB" id="TriTrypDB:TcCLB.508731.9"/>
<dbReference type="EMBL" id="PRFA01000170">
    <property type="protein sequence ID" value="PWU85285.1"/>
    <property type="molecule type" value="Genomic_DNA"/>
</dbReference>
<accession>A0A2V2ULZ5</accession>
<evidence type="ECO:0000313" key="3">
    <source>
        <dbReference type="EMBL" id="PWU85285.1"/>
    </source>
</evidence>
<feature type="transmembrane region" description="Helical" evidence="2">
    <location>
        <begin position="20"/>
        <end position="39"/>
    </location>
</feature>
<organism evidence="3 4">
    <name type="scientific">Trypanosoma cruzi</name>
    <dbReference type="NCBI Taxonomy" id="5693"/>
    <lineage>
        <taxon>Eukaryota</taxon>
        <taxon>Discoba</taxon>
        <taxon>Euglenozoa</taxon>
        <taxon>Kinetoplastea</taxon>
        <taxon>Metakinetoplastina</taxon>
        <taxon>Trypanosomatida</taxon>
        <taxon>Trypanosomatidae</taxon>
        <taxon>Trypanosoma</taxon>
        <taxon>Schizotrypanum</taxon>
    </lineage>
</organism>
<dbReference type="VEuPathDB" id="TriTrypDB:BCY84_13699"/>
<dbReference type="VEuPathDB" id="TriTrypDB:TCDM_08683"/>
<dbReference type="VEuPathDB" id="TriTrypDB:TcCL_NonESM12242"/>
<dbReference type="AlphaFoldDB" id="A0A2V2ULZ5"/>
<dbReference type="VEuPathDB" id="TriTrypDB:TCSYLVIO_003032"/>
<dbReference type="VEuPathDB" id="TriTrypDB:C3747_48g78"/>
<evidence type="ECO:0000313" key="4">
    <source>
        <dbReference type="Proteomes" id="UP000246121"/>
    </source>
</evidence>
<keyword evidence="2" id="KW-1133">Transmembrane helix</keyword>
<dbReference type="VEuPathDB" id="TriTrypDB:TcBrA4_0074200"/>
<feature type="region of interest" description="Disordered" evidence="1">
    <location>
        <begin position="68"/>
        <end position="88"/>
    </location>
</feature>
<keyword evidence="2" id="KW-0812">Transmembrane</keyword>
<gene>
    <name evidence="3" type="ORF">C4B63_170g31</name>
</gene>
<dbReference type="VEuPathDB" id="TriTrypDB:Tc_MARK_2354"/>
<dbReference type="Proteomes" id="UP000246121">
    <property type="component" value="Unassembled WGS sequence"/>
</dbReference>
<evidence type="ECO:0000256" key="1">
    <source>
        <dbReference type="SAM" id="MobiDB-lite"/>
    </source>
</evidence>
<comment type="caution">
    <text evidence="3">The sequence shown here is derived from an EMBL/GenBank/DDBJ whole genome shotgun (WGS) entry which is preliminary data.</text>
</comment>
<sequence length="159" mass="18066">MTDSESDVGAIQLRNRLLELVYTSGAVFTISQLALILAVERQGLCMNSDDQIFRGIVYDQDEETVHMRPQHRMSPSDTILSGKMPTSRGIRRSPGIVETRYANYGSDGYHHYRRSAFGGWARGFNKECLSQNKNIVSHLTRMWSVVTIRRVPCRKDVSV</sequence>
<dbReference type="VEuPathDB" id="TriTrypDB:TcCLB.509683.30"/>
<dbReference type="VEuPathDB" id="TriTrypDB:TcG_07491"/>
<protein>
    <submittedName>
        <fullName evidence="3">Uncharacterized protein</fullName>
    </submittedName>
</protein>
<reference evidence="3 4" key="1">
    <citation type="journal article" date="2018" name="Microb. Genom.">
        <title>Expanding an expanded genome: long-read sequencing of Trypanosoma cruzi.</title>
        <authorList>
            <person name="Berna L."/>
            <person name="Rodriguez M."/>
            <person name="Chiribao M.L."/>
            <person name="Parodi-Talice A."/>
            <person name="Pita S."/>
            <person name="Rijo G."/>
            <person name="Alvarez-Valin F."/>
            <person name="Robello C."/>
        </authorList>
    </citation>
    <scope>NUCLEOTIDE SEQUENCE [LARGE SCALE GENOMIC DNA]</scope>
    <source>
        <strain evidence="3 4">Dm28c</strain>
    </source>
</reference>
<proteinExistence type="predicted"/>